<dbReference type="EMBL" id="GL377316">
    <property type="protein sequence ID" value="EFI91722.1"/>
    <property type="molecule type" value="Genomic_DNA"/>
</dbReference>
<evidence type="ECO:0000256" key="1">
    <source>
        <dbReference type="SAM" id="MobiDB-lite"/>
    </source>
</evidence>
<reference evidence="2 3" key="1">
    <citation type="journal article" date="2010" name="Nat. Biotechnol.">
        <title>Genome sequence of the model mushroom Schizophyllum commune.</title>
        <authorList>
            <person name="Ohm R.A."/>
            <person name="de Jong J.F."/>
            <person name="Lugones L.G."/>
            <person name="Aerts A."/>
            <person name="Kothe E."/>
            <person name="Stajich J.E."/>
            <person name="de Vries R.P."/>
            <person name="Record E."/>
            <person name="Levasseur A."/>
            <person name="Baker S.E."/>
            <person name="Bartholomew K.A."/>
            <person name="Coutinho P.M."/>
            <person name="Erdmann S."/>
            <person name="Fowler T.J."/>
            <person name="Gathman A.C."/>
            <person name="Lombard V."/>
            <person name="Henrissat B."/>
            <person name="Knabe N."/>
            <person name="Kuees U."/>
            <person name="Lilly W.W."/>
            <person name="Lindquist E."/>
            <person name="Lucas S."/>
            <person name="Magnuson J.K."/>
            <person name="Piumi F."/>
            <person name="Raudaskoski M."/>
            <person name="Salamov A."/>
            <person name="Schmutz J."/>
            <person name="Schwarze F.W.M.R."/>
            <person name="vanKuyk P.A."/>
            <person name="Horton J.S."/>
            <person name="Grigoriev I.V."/>
            <person name="Woesten H.A.B."/>
        </authorList>
    </citation>
    <scope>NUCLEOTIDE SEQUENCE [LARGE SCALE GENOMIC DNA]</scope>
    <source>
        <strain evidence="3">H4-8 / FGSC 9210</strain>
    </source>
</reference>
<sequence>MPLHLLAEGHGAVHRGTLQVHGATATEVTVRGGKMITATATDRRMTAVMAASVMIGLAVLVRPHGGVTTRRDEEIIRPEGGALHHAGASLRRGGETTRPGDEIVHRGGMTTGMVIAGPRSGGARGRQSPIVRRSDVVLIDVFGYSMLSSVLGLPRRNGLSDRVAPPKSTLRNFGLVLNFNALRHALSTRRVSSPVKGWCVSPRSRGRYLSHA</sequence>
<dbReference type="GeneID" id="9593417"/>
<dbReference type="HOGENOM" id="CLU_1300310_0_0_1"/>
<feature type="region of interest" description="Disordered" evidence="1">
    <location>
        <begin position="83"/>
        <end position="106"/>
    </location>
</feature>
<feature type="compositionally biased region" description="Basic and acidic residues" evidence="1">
    <location>
        <begin position="92"/>
        <end position="105"/>
    </location>
</feature>
<accession>D8QKI2</accession>
<dbReference type="AlphaFoldDB" id="D8QKI2"/>
<dbReference type="RefSeq" id="XP_003026625.1">
    <property type="nucleotide sequence ID" value="XM_003026579.1"/>
</dbReference>
<evidence type="ECO:0000313" key="2">
    <source>
        <dbReference type="EMBL" id="EFI91722.1"/>
    </source>
</evidence>
<protein>
    <submittedName>
        <fullName evidence="2">Expressed protein</fullName>
    </submittedName>
</protein>
<dbReference type="InParanoid" id="D8QKI2"/>
<organism evidence="3">
    <name type="scientific">Schizophyllum commune (strain H4-8 / FGSC 9210)</name>
    <name type="common">Split gill fungus</name>
    <dbReference type="NCBI Taxonomy" id="578458"/>
    <lineage>
        <taxon>Eukaryota</taxon>
        <taxon>Fungi</taxon>
        <taxon>Dikarya</taxon>
        <taxon>Basidiomycota</taxon>
        <taxon>Agaricomycotina</taxon>
        <taxon>Agaricomycetes</taxon>
        <taxon>Agaricomycetidae</taxon>
        <taxon>Agaricales</taxon>
        <taxon>Schizophyllaceae</taxon>
        <taxon>Schizophyllum</taxon>
    </lineage>
</organism>
<keyword evidence="3" id="KW-1185">Reference proteome</keyword>
<evidence type="ECO:0000313" key="3">
    <source>
        <dbReference type="Proteomes" id="UP000007431"/>
    </source>
</evidence>
<proteinExistence type="predicted"/>
<name>D8QKI2_SCHCM</name>
<dbReference type="KEGG" id="scm:SCHCO_01137205"/>
<dbReference type="Proteomes" id="UP000007431">
    <property type="component" value="Unassembled WGS sequence"/>
</dbReference>
<gene>
    <name evidence="2" type="ORF">SCHCODRAFT_86216</name>
</gene>
<dbReference type="VEuPathDB" id="FungiDB:SCHCODRAFT_01137205"/>